<dbReference type="EMBL" id="JBFOLK010000010">
    <property type="protein sequence ID" value="KAL2479955.1"/>
    <property type="molecule type" value="Genomic_DNA"/>
</dbReference>
<name>A0ABD1QUS5_9LAMI</name>
<protein>
    <submittedName>
        <fullName evidence="1">Uncharacterized protein</fullName>
    </submittedName>
</protein>
<evidence type="ECO:0000313" key="2">
    <source>
        <dbReference type="Proteomes" id="UP001604336"/>
    </source>
</evidence>
<keyword evidence="2" id="KW-1185">Reference proteome</keyword>
<reference evidence="2" key="1">
    <citation type="submission" date="2024-07" db="EMBL/GenBank/DDBJ databases">
        <title>Two chromosome-level genome assemblies of Korean endemic species Abeliophyllum distichum and Forsythia ovata (Oleaceae).</title>
        <authorList>
            <person name="Jang H."/>
        </authorList>
    </citation>
    <scope>NUCLEOTIDE SEQUENCE [LARGE SCALE GENOMIC DNA]</scope>
</reference>
<gene>
    <name evidence="1" type="ORF">Adt_32921</name>
</gene>
<dbReference type="AlphaFoldDB" id="A0ABD1QUS5"/>
<proteinExistence type="predicted"/>
<dbReference type="Proteomes" id="UP001604336">
    <property type="component" value="Unassembled WGS sequence"/>
</dbReference>
<sequence>MGLVQVTQEKEESLREYMSRLNKATLGIKNLQMPLVVTALLIGLRNHTFRASLSKKLPESMIELLRRLEDYNDPEEVMKATKMIELYMKEVVGIDDAKKPQ</sequence>
<accession>A0ABD1QUS5</accession>
<comment type="caution">
    <text evidence="1">The sequence shown here is derived from an EMBL/GenBank/DDBJ whole genome shotgun (WGS) entry which is preliminary data.</text>
</comment>
<evidence type="ECO:0000313" key="1">
    <source>
        <dbReference type="EMBL" id="KAL2479955.1"/>
    </source>
</evidence>
<organism evidence="1 2">
    <name type="scientific">Abeliophyllum distichum</name>
    <dbReference type="NCBI Taxonomy" id="126358"/>
    <lineage>
        <taxon>Eukaryota</taxon>
        <taxon>Viridiplantae</taxon>
        <taxon>Streptophyta</taxon>
        <taxon>Embryophyta</taxon>
        <taxon>Tracheophyta</taxon>
        <taxon>Spermatophyta</taxon>
        <taxon>Magnoliopsida</taxon>
        <taxon>eudicotyledons</taxon>
        <taxon>Gunneridae</taxon>
        <taxon>Pentapetalae</taxon>
        <taxon>asterids</taxon>
        <taxon>lamiids</taxon>
        <taxon>Lamiales</taxon>
        <taxon>Oleaceae</taxon>
        <taxon>Forsythieae</taxon>
        <taxon>Abeliophyllum</taxon>
    </lineage>
</organism>